<sequence>MDGLNREVFDDDCRRFYAVNLTVSEGINGGEDDIRGGGRPTNAEKDSSDWEKRWRDDIKEEISRQILICPQTNYYREKNRIFQYDY</sequence>
<evidence type="ECO:0000313" key="3">
    <source>
        <dbReference type="Proteomes" id="UP001530315"/>
    </source>
</evidence>
<feature type="compositionally biased region" description="Basic and acidic residues" evidence="1">
    <location>
        <begin position="32"/>
        <end position="50"/>
    </location>
</feature>
<proteinExistence type="predicted"/>
<evidence type="ECO:0000256" key="1">
    <source>
        <dbReference type="SAM" id="MobiDB-lite"/>
    </source>
</evidence>
<accession>A0ABD3QAB9</accession>
<gene>
    <name evidence="2" type="ORF">ACHAW5_004676</name>
</gene>
<reference evidence="2 3" key="1">
    <citation type="submission" date="2024-10" db="EMBL/GenBank/DDBJ databases">
        <title>Updated reference genomes for cyclostephanoid diatoms.</title>
        <authorList>
            <person name="Roberts W.R."/>
            <person name="Alverson A.J."/>
        </authorList>
    </citation>
    <scope>NUCLEOTIDE SEQUENCE [LARGE SCALE GENOMIC DNA]</scope>
    <source>
        <strain evidence="2 3">AJA276-08</strain>
    </source>
</reference>
<feature type="region of interest" description="Disordered" evidence="1">
    <location>
        <begin position="28"/>
        <end position="50"/>
    </location>
</feature>
<keyword evidence="3" id="KW-1185">Reference proteome</keyword>
<dbReference type="Proteomes" id="UP001530315">
    <property type="component" value="Unassembled WGS sequence"/>
</dbReference>
<protein>
    <submittedName>
        <fullName evidence="2">Uncharacterized protein</fullName>
    </submittedName>
</protein>
<evidence type="ECO:0000313" key="2">
    <source>
        <dbReference type="EMBL" id="KAL3795075.1"/>
    </source>
</evidence>
<comment type="caution">
    <text evidence="2">The sequence shown here is derived from an EMBL/GenBank/DDBJ whole genome shotgun (WGS) entry which is preliminary data.</text>
</comment>
<name>A0ABD3QAB9_9STRA</name>
<dbReference type="AlphaFoldDB" id="A0ABD3QAB9"/>
<organism evidence="2 3">
    <name type="scientific">Stephanodiscus triporus</name>
    <dbReference type="NCBI Taxonomy" id="2934178"/>
    <lineage>
        <taxon>Eukaryota</taxon>
        <taxon>Sar</taxon>
        <taxon>Stramenopiles</taxon>
        <taxon>Ochrophyta</taxon>
        <taxon>Bacillariophyta</taxon>
        <taxon>Coscinodiscophyceae</taxon>
        <taxon>Thalassiosirophycidae</taxon>
        <taxon>Stephanodiscales</taxon>
        <taxon>Stephanodiscaceae</taxon>
        <taxon>Stephanodiscus</taxon>
    </lineage>
</organism>
<dbReference type="EMBL" id="JALLAZ020000446">
    <property type="protein sequence ID" value="KAL3795075.1"/>
    <property type="molecule type" value="Genomic_DNA"/>
</dbReference>